<dbReference type="RefSeq" id="WP_301167429.1">
    <property type="nucleotide sequence ID" value="NZ_JAUHTR010000011.1"/>
</dbReference>
<proteinExistence type="predicted"/>
<evidence type="ECO:0008006" key="4">
    <source>
        <dbReference type="Google" id="ProtNLM"/>
    </source>
</evidence>
<reference evidence="2" key="1">
    <citation type="submission" date="2023-07" db="EMBL/GenBank/DDBJ databases">
        <title>Fictibacillus sp. isolated from freshwater pond.</title>
        <authorList>
            <person name="Kirdat K."/>
            <person name="Bhat A."/>
            <person name="Mourya A."/>
            <person name="Yadav A."/>
        </authorList>
    </citation>
    <scope>NUCLEOTIDE SEQUENCE</scope>
    <source>
        <strain evidence="2">NE201</strain>
    </source>
</reference>
<keyword evidence="1" id="KW-0175">Coiled coil</keyword>
<dbReference type="Proteomes" id="UP001172721">
    <property type="component" value="Unassembled WGS sequence"/>
</dbReference>
<comment type="caution">
    <text evidence="2">The sequence shown here is derived from an EMBL/GenBank/DDBJ whole genome shotgun (WGS) entry which is preliminary data.</text>
</comment>
<evidence type="ECO:0000256" key="1">
    <source>
        <dbReference type="SAM" id="Coils"/>
    </source>
</evidence>
<gene>
    <name evidence="2" type="ORF">QYB97_18110</name>
</gene>
<dbReference type="EMBL" id="JAUHTR010000011">
    <property type="protein sequence ID" value="MDN4526401.1"/>
    <property type="molecule type" value="Genomic_DNA"/>
</dbReference>
<evidence type="ECO:0000313" key="2">
    <source>
        <dbReference type="EMBL" id="MDN4526401.1"/>
    </source>
</evidence>
<feature type="coiled-coil region" evidence="1">
    <location>
        <begin position="255"/>
        <end position="282"/>
    </location>
</feature>
<organism evidence="2 3">
    <name type="scientific">Fictibacillus fluitans</name>
    <dbReference type="NCBI Taxonomy" id="3058422"/>
    <lineage>
        <taxon>Bacteria</taxon>
        <taxon>Bacillati</taxon>
        <taxon>Bacillota</taxon>
        <taxon>Bacilli</taxon>
        <taxon>Bacillales</taxon>
        <taxon>Fictibacillaceae</taxon>
        <taxon>Fictibacillus</taxon>
    </lineage>
</organism>
<feature type="coiled-coil region" evidence="1">
    <location>
        <begin position="408"/>
        <end position="435"/>
    </location>
</feature>
<accession>A0ABT8I080</accession>
<sequence length="563" mass="67344">MIINHIIIYDYMEKRINKFDFKPNANIIVSEENTIGKSSLIKSIYHCLGYSIKIWPSNWKTNNMVFQMEIKNGDRVHLITRHKNLFYVDDAKEILSEKEFSMWLQKFLNIFIKIKDKKTKKLSDIYASEVLLPFYIDQDKSWNGYVYSKSSDSFSRYNNVVKNIFDIYFQISNKKLLELQIQKSEYEMEISDIKKQIFALTLLEKEHSELLRPISKPTSNINFEANGNDPNEKINKYLKQINSYNKEVFKYDSEIIQIETQMDEVRREVKELVKLKRSYEGKFKEIKFTCIHCNSKLTQEQSITRLKIRNNQYEILENISYCNKKLDELESLKLIKEIERKNRVDKISEWENIMMESKNYEELDSYIEDRVNHEIINQYISVEQHLYGEENKKTADIKTINKEMYKERKSVSEKRAQVKKRYEELTNKYERYFNDIDLNEIGLYNFKEISGSGMDANKKMLALYTVYSNLVNEFSNYKVPFAMDSFIKNETSGKLKAQMFGFLSKYYLSIEGQMFFSIIKENIIFLDRDNDYHFIKLEKPILEEVNDTNKKWVKAFEIIDTLN</sequence>
<protein>
    <recommendedName>
        <fullName evidence="4">Rad50/SbcC-type AAA domain-containing protein</fullName>
    </recommendedName>
</protein>
<keyword evidence="3" id="KW-1185">Reference proteome</keyword>
<name>A0ABT8I080_9BACL</name>
<evidence type="ECO:0000313" key="3">
    <source>
        <dbReference type="Proteomes" id="UP001172721"/>
    </source>
</evidence>